<reference evidence="1 2" key="1">
    <citation type="submission" date="2019-08" db="EMBL/GenBank/DDBJ databases">
        <title>The genome of the soybean aphid Biotype 1, its phylome, world population structure and adaptation to the North American continent.</title>
        <authorList>
            <person name="Giordano R."/>
            <person name="Donthu R.K."/>
            <person name="Hernandez A.G."/>
            <person name="Wright C.L."/>
            <person name="Zimin A.V."/>
        </authorList>
    </citation>
    <scope>NUCLEOTIDE SEQUENCE [LARGE SCALE GENOMIC DNA]</scope>
    <source>
        <tissue evidence="1">Whole aphids</tissue>
    </source>
</reference>
<evidence type="ECO:0000313" key="2">
    <source>
        <dbReference type="Proteomes" id="UP000475862"/>
    </source>
</evidence>
<dbReference type="Proteomes" id="UP000475862">
    <property type="component" value="Unassembled WGS sequence"/>
</dbReference>
<sequence>MACKIQTPKQITYVGTYCYYFVFKSKNQSSAIPNSEIAFSRMKVLLCIVHCKQGRVNIAYFLPRQKTKKKNETALLLLKKSPVLVGKDKEAGFYLAPIVSRYQQNLFSRLPSLHHTGKNTLTGIMRNVCDGIRIQRKQGSQDGRCTSGCGFRMTRDIVFRRSYLSIGEKSVEPVSLY</sequence>
<proteinExistence type="predicted"/>
<accession>A0A6G0TNV7</accession>
<name>A0A6G0TNV7_APHGL</name>
<gene>
    <name evidence="1" type="ORF">AGLY_007654</name>
</gene>
<dbReference type="AlphaFoldDB" id="A0A6G0TNV7"/>
<keyword evidence="2" id="KW-1185">Reference proteome</keyword>
<evidence type="ECO:0000313" key="1">
    <source>
        <dbReference type="EMBL" id="KAE9535753.1"/>
    </source>
</evidence>
<organism evidence="1 2">
    <name type="scientific">Aphis glycines</name>
    <name type="common">Soybean aphid</name>
    <dbReference type="NCBI Taxonomy" id="307491"/>
    <lineage>
        <taxon>Eukaryota</taxon>
        <taxon>Metazoa</taxon>
        <taxon>Ecdysozoa</taxon>
        <taxon>Arthropoda</taxon>
        <taxon>Hexapoda</taxon>
        <taxon>Insecta</taxon>
        <taxon>Pterygota</taxon>
        <taxon>Neoptera</taxon>
        <taxon>Paraneoptera</taxon>
        <taxon>Hemiptera</taxon>
        <taxon>Sternorrhyncha</taxon>
        <taxon>Aphidomorpha</taxon>
        <taxon>Aphidoidea</taxon>
        <taxon>Aphididae</taxon>
        <taxon>Aphidini</taxon>
        <taxon>Aphis</taxon>
        <taxon>Aphis</taxon>
    </lineage>
</organism>
<protein>
    <submittedName>
        <fullName evidence="1">Uncharacterized protein</fullName>
    </submittedName>
</protein>
<dbReference type="EMBL" id="VYZN01000025">
    <property type="protein sequence ID" value="KAE9535753.1"/>
    <property type="molecule type" value="Genomic_DNA"/>
</dbReference>
<comment type="caution">
    <text evidence="1">The sequence shown here is derived from an EMBL/GenBank/DDBJ whole genome shotgun (WGS) entry which is preliminary data.</text>
</comment>